<gene>
    <name evidence="2" type="ORF">Cvel_2752.t1.CR1</name>
</gene>
<dbReference type="Gene3D" id="3.40.30.10">
    <property type="entry name" value="Glutaredoxin"/>
    <property type="match status" value="1"/>
</dbReference>
<organism evidence="2">
    <name type="scientific">Chromera velia CCMP2878</name>
    <dbReference type="NCBI Taxonomy" id="1169474"/>
    <lineage>
        <taxon>Eukaryota</taxon>
        <taxon>Sar</taxon>
        <taxon>Alveolata</taxon>
        <taxon>Colpodellida</taxon>
        <taxon>Chromeraceae</taxon>
        <taxon>Chromera</taxon>
    </lineage>
</organism>
<proteinExistence type="predicted"/>
<reference evidence="2" key="1">
    <citation type="submission" date="2014-11" db="EMBL/GenBank/DDBJ databases">
        <title>Molecular phylogeny of cliff fern family Woodsiaceae with morphological implications.</title>
        <authorList>
            <person name="Shao Y.-Z."/>
            <person name="Wei R."/>
            <person name="Zhang X.-C."/>
        </authorList>
    </citation>
    <scope>NUCLEOTIDE SEQUENCE</scope>
</reference>
<protein>
    <submittedName>
        <fullName evidence="2">Uncharacterized protein</fullName>
    </submittedName>
</protein>
<dbReference type="InterPro" id="IPR004480">
    <property type="entry name" value="Monothiol_GRX-rel"/>
</dbReference>
<dbReference type="PhylomeDB" id="A0A0K6S5Y2"/>
<dbReference type="SUPFAM" id="SSF52833">
    <property type="entry name" value="Thioredoxin-like"/>
    <property type="match status" value="1"/>
</dbReference>
<evidence type="ECO:0000313" key="2">
    <source>
        <dbReference type="EMBL" id="CUC09047.1"/>
    </source>
</evidence>
<dbReference type="AlphaFoldDB" id="A0A0K6S5Y2"/>
<dbReference type="PROSITE" id="PS51354">
    <property type="entry name" value="GLUTAREDOXIN_2"/>
    <property type="match status" value="1"/>
</dbReference>
<dbReference type="VEuPathDB" id="CryptoDB:Cvel_2752"/>
<evidence type="ECO:0000256" key="1">
    <source>
        <dbReference type="ARBA" id="ARBA00023284"/>
    </source>
</evidence>
<accession>A0A0K6S5Y2</accession>
<keyword evidence="1" id="KW-0676">Redox-active center</keyword>
<dbReference type="PANTHER" id="PTHR10293">
    <property type="entry name" value="GLUTAREDOXIN FAMILY MEMBER"/>
    <property type="match status" value="1"/>
</dbReference>
<dbReference type="InterPro" id="IPR036249">
    <property type="entry name" value="Thioredoxin-like_sf"/>
</dbReference>
<dbReference type="CDD" id="cd02066">
    <property type="entry name" value="GRX_family"/>
    <property type="match status" value="1"/>
</dbReference>
<dbReference type="PANTHER" id="PTHR10293:SF16">
    <property type="entry name" value="GLUTAREDOXIN-RELATED PROTEIN 5, MITOCHONDRIAL"/>
    <property type="match status" value="1"/>
</dbReference>
<name>A0A0K6S5Y2_9ALVE</name>
<sequence>MLSLRCALARNAQSALQRRGRVQPSTRRFSSAADVLNASTAAVYQEVLEGGKKMYEANKPEIDGKMEALLKQNKLVLFMEGQPDHPKSELSMNAVKMLTEAQAVPLVAVDVLAHPALLGYLAAKTKKERAPMVFCDGTFFGDHEDLMSQHSKNTLAGAIGKGPESLSKGAYPGELPIALY</sequence>
<dbReference type="EMBL" id="CDMZ01000122">
    <property type="protein sequence ID" value="CUC09047.1"/>
    <property type="molecule type" value="Genomic_DNA"/>
</dbReference>